<dbReference type="eggNOG" id="KOG4177">
    <property type="taxonomic scope" value="Eukaryota"/>
</dbReference>
<evidence type="ECO:0000256" key="3">
    <source>
        <dbReference type="PROSITE-ProRule" id="PRU00023"/>
    </source>
</evidence>
<dbReference type="Pfam" id="PF00023">
    <property type="entry name" value="Ank"/>
    <property type="match status" value="1"/>
</dbReference>
<dbReference type="EMBL" id="KI913955">
    <property type="protein sequence ID" value="ETW06986.1"/>
    <property type="molecule type" value="Genomic_DNA"/>
</dbReference>
<dbReference type="RefSeq" id="XP_008865061.1">
    <property type="nucleotide sequence ID" value="XM_008866839.1"/>
</dbReference>
<sequence length="472" mass="51591">MGCGADYDEGDVAAVIEAAADNSIRKVVVDGFELVDRQRHASPKKSGQPRVVSIQPRLEFLTQTDMNAQSGSLLQSSLHKIAQLGQVESLEVALDRHIDVNAVDANGWTALHYCAADMHHLDATAAIATTLLLCEGIEPDVRSMQGRTPLHVAASTGRDDVLQLLLLHGANSHSLDEHGMSPLHAAAQSGHVSVAERLLLHSAANDSPRSTRRSRHSTTKQNPLHLAASAGHNSMVQLLCAWDAEDRQWTDEKDCHGRLPVQLAKTKATRDAFVNVRQAAFEGNPDAFQACLRTCCRHDLAPTPRTHKSLLHLAVMGFTREVATQATIQRSTPDASLGKREARFGQTIRLAWRALADVQERPLAGDDVGMTPLMLVAATGNVFLAQELVRAARQDCLEATDQRGNTALHYAYAYCHSSMARWIEGQSVDLAAVENNDQRTPLDVSGFRRKIHPEPVRVGYHDKTKDDDAKDD</sequence>
<dbReference type="AlphaFoldDB" id="A0A024UKM7"/>
<gene>
    <name evidence="4" type="ORF">H310_03086</name>
</gene>
<dbReference type="PANTHER" id="PTHR24173">
    <property type="entry name" value="ANKYRIN REPEAT CONTAINING"/>
    <property type="match status" value="1"/>
</dbReference>
<keyword evidence="2 3" id="KW-0040">ANK repeat</keyword>
<feature type="repeat" description="ANK" evidence="3">
    <location>
        <begin position="178"/>
        <end position="211"/>
    </location>
</feature>
<protein>
    <submittedName>
        <fullName evidence="4">Uncharacterized protein</fullName>
    </submittedName>
</protein>
<dbReference type="Gene3D" id="1.25.40.20">
    <property type="entry name" value="Ankyrin repeat-containing domain"/>
    <property type="match status" value="3"/>
</dbReference>
<reference evidence="4" key="1">
    <citation type="submission" date="2013-12" db="EMBL/GenBank/DDBJ databases">
        <title>The Genome Sequence of Aphanomyces invadans NJM9701.</title>
        <authorList>
            <consortium name="The Broad Institute Genomics Platform"/>
            <person name="Russ C."/>
            <person name="Tyler B."/>
            <person name="van West P."/>
            <person name="Dieguez-Uribeondo J."/>
            <person name="Young S.K."/>
            <person name="Zeng Q."/>
            <person name="Gargeya S."/>
            <person name="Fitzgerald M."/>
            <person name="Abouelleil A."/>
            <person name="Alvarado L."/>
            <person name="Chapman S.B."/>
            <person name="Gainer-Dewar J."/>
            <person name="Goldberg J."/>
            <person name="Griggs A."/>
            <person name="Gujja S."/>
            <person name="Hansen M."/>
            <person name="Howarth C."/>
            <person name="Imamovic A."/>
            <person name="Ireland A."/>
            <person name="Larimer J."/>
            <person name="McCowan C."/>
            <person name="Murphy C."/>
            <person name="Pearson M."/>
            <person name="Poon T.W."/>
            <person name="Priest M."/>
            <person name="Roberts A."/>
            <person name="Saif S."/>
            <person name="Shea T."/>
            <person name="Sykes S."/>
            <person name="Wortman J."/>
            <person name="Nusbaum C."/>
            <person name="Birren B."/>
        </authorList>
    </citation>
    <scope>NUCLEOTIDE SEQUENCE [LARGE SCALE GENOMIC DNA]</scope>
    <source>
        <strain evidence="4">NJM9701</strain>
    </source>
</reference>
<proteinExistence type="predicted"/>
<dbReference type="GeneID" id="20080136"/>
<dbReference type="SMART" id="SM00248">
    <property type="entry name" value="ANK"/>
    <property type="match status" value="7"/>
</dbReference>
<accession>A0A024UKM7</accession>
<evidence type="ECO:0000313" key="4">
    <source>
        <dbReference type="EMBL" id="ETW06986.1"/>
    </source>
</evidence>
<evidence type="ECO:0000256" key="1">
    <source>
        <dbReference type="ARBA" id="ARBA00022737"/>
    </source>
</evidence>
<dbReference type="PANTHER" id="PTHR24173:SF74">
    <property type="entry name" value="ANKYRIN REPEAT DOMAIN-CONTAINING PROTEIN 16"/>
    <property type="match status" value="1"/>
</dbReference>
<dbReference type="Pfam" id="PF13637">
    <property type="entry name" value="Ank_4"/>
    <property type="match status" value="1"/>
</dbReference>
<dbReference type="STRING" id="157072.A0A024UKM7"/>
<keyword evidence="1" id="KW-0677">Repeat</keyword>
<dbReference type="OrthoDB" id="71354at2759"/>
<dbReference type="InterPro" id="IPR036770">
    <property type="entry name" value="Ankyrin_rpt-contain_sf"/>
</dbReference>
<dbReference type="SUPFAM" id="SSF48403">
    <property type="entry name" value="Ankyrin repeat"/>
    <property type="match status" value="2"/>
</dbReference>
<dbReference type="VEuPathDB" id="FungiDB:H310_03086"/>
<feature type="repeat" description="ANK" evidence="3">
    <location>
        <begin position="145"/>
        <end position="177"/>
    </location>
</feature>
<dbReference type="Pfam" id="PF12796">
    <property type="entry name" value="Ank_2"/>
    <property type="match status" value="2"/>
</dbReference>
<dbReference type="PROSITE" id="PS50297">
    <property type="entry name" value="ANK_REP_REGION"/>
    <property type="match status" value="2"/>
</dbReference>
<name>A0A024UKM7_9STRA</name>
<evidence type="ECO:0000256" key="2">
    <source>
        <dbReference type="ARBA" id="ARBA00023043"/>
    </source>
</evidence>
<organism evidence="4">
    <name type="scientific">Aphanomyces invadans</name>
    <dbReference type="NCBI Taxonomy" id="157072"/>
    <lineage>
        <taxon>Eukaryota</taxon>
        <taxon>Sar</taxon>
        <taxon>Stramenopiles</taxon>
        <taxon>Oomycota</taxon>
        <taxon>Saprolegniomycetes</taxon>
        <taxon>Saprolegniales</taxon>
        <taxon>Verrucalvaceae</taxon>
        <taxon>Aphanomyces</taxon>
    </lineage>
</organism>
<dbReference type="InterPro" id="IPR002110">
    <property type="entry name" value="Ankyrin_rpt"/>
</dbReference>
<dbReference type="PROSITE" id="PS50088">
    <property type="entry name" value="ANK_REPEAT"/>
    <property type="match status" value="2"/>
</dbReference>